<gene>
    <name evidence="1" type="ORF">MTR66_19650</name>
</gene>
<protein>
    <submittedName>
        <fullName evidence="1">Uncharacterized protein</fullName>
    </submittedName>
</protein>
<name>A0ABT0BVC1_9SPHN</name>
<dbReference type="Gene3D" id="3.20.20.105">
    <property type="entry name" value="Queuine tRNA-ribosyltransferase-like"/>
    <property type="match status" value="1"/>
</dbReference>
<dbReference type="RefSeq" id="WP_243924146.1">
    <property type="nucleotide sequence ID" value="NZ_JALHLG010000058.1"/>
</dbReference>
<accession>A0ABT0BVC1</accession>
<evidence type="ECO:0000313" key="2">
    <source>
        <dbReference type="Proteomes" id="UP001202281"/>
    </source>
</evidence>
<feature type="non-terminal residue" evidence="1">
    <location>
        <position position="364"/>
    </location>
</feature>
<dbReference type="Proteomes" id="UP001202281">
    <property type="component" value="Unassembled WGS sequence"/>
</dbReference>
<evidence type="ECO:0000313" key="1">
    <source>
        <dbReference type="EMBL" id="MCJ2189021.1"/>
    </source>
</evidence>
<keyword evidence="2" id="KW-1185">Reference proteome</keyword>
<sequence>MTVSYKDSFNNCAIYLPALKFEYARFAHSGSFRRTLPFSAQDLNFLSPKSELFHYPWALLSAGQAAQSIKANDPPTMVSERDRTTSIVVGDSGGYQVQSGNIKYRGPETVRRMMRWMETNTDYSMVLDFPTGGIKSGQIAKHTTRLRAEGHGGLIDEAAGQNRQAADFNAALVQTSLNNQQFQIERSPGATKFLNVLQGRNEAESKAWYEHVKHHNFEGWAFAGGNRENFTLLLQRLIDLRDDKLLEKVQWVHILGKSELDLACLYTVVQRAVRRHITPTLQFSFDSASHSLMAGNYRLYAGALFDKQGWSMVPARMADAALVGSNENFGDYLASQGFRTGTMRPSKPGPRVFPLEIESGGFPL</sequence>
<proteinExistence type="predicted"/>
<organism evidence="1 2">
    <name type="scientific">Novosphingobium beihaiensis</name>
    <dbReference type="NCBI Taxonomy" id="2930389"/>
    <lineage>
        <taxon>Bacteria</taxon>
        <taxon>Pseudomonadati</taxon>
        <taxon>Pseudomonadota</taxon>
        <taxon>Alphaproteobacteria</taxon>
        <taxon>Sphingomonadales</taxon>
        <taxon>Sphingomonadaceae</taxon>
        <taxon>Novosphingobium</taxon>
    </lineage>
</organism>
<reference evidence="1 2" key="1">
    <citation type="submission" date="2022-04" db="EMBL/GenBank/DDBJ databases">
        <title>Identification of a novel bacterium isolated from mangrove sediments.</title>
        <authorList>
            <person name="Pan X."/>
        </authorList>
    </citation>
    <scope>NUCLEOTIDE SEQUENCE [LARGE SCALE GENOMIC DNA]</scope>
    <source>
        <strain evidence="1 2">B2638</strain>
    </source>
</reference>
<dbReference type="InterPro" id="IPR036511">
    <property type="entry name" value="TGT-like_sf"/>
</dbReference>
<dbReference type="EMBL" id="JALHLG010000058">
    <property type="protein sequence ID" value="MCJ2189021.1"/>
    <property type="molecule type" value="Genomic_DNA"/>
</dbReference>
<comment type="caution">
    <text evidence="1">The sequence shown here is derived from an EMBL/GenBank/DDBJ whole genome shotgun (WGS) entry which is preliminary data.</text>
</comment>